<dbReference type="PANTHER" id="PTHR43289:SF6">
    <property type="entry name" value="SERINE_THREONINE-PROTEIN KINASE NEKL-3"/>
    <property type="match status" value="1"/>
</dbReference>
<accession>A0A0P6WW81</accession>
<evidence type="ECO:0000259" key="7">
    <source>
        <dbReference type="PROSITE" id="PS50011"/>
    </source>
</evidence>
<evidence type="ECO:0000256" key="4">
    <source>
        <dbReference type="ARBA" id="ARBA00022777"/>
    </source>
</evidence>
<dbReference type="EC" id="2.7.11.1" evidence="1"/>
<dbReference type="PROSITE" id="PS50011">
    <property type="entry name" value="PROTEIN_KINASE_DOM"/>
    <property type="match status" value="1"/>
</dbReference>
<dbReference type="AlphaFoldDB" id="A0A0P6WW81"/>
<reference evidence="8 9" key="1">
    <citation type="submission" date="2015-07" db="EMBL/GenBank/DDBJ databases">
        <title>Genome sequence of Leptolinea tardivitalis DSM 16556.</title>
        <authorList>
            <person name="Hemp J."/>
            <person name="Ward L.M."/>
            <person name="Pace L.A."/>
            <person name="Fischer W.W."/>
        </authorList>
    </citation>
    <scope>NUCLEOTIDE SEQUENCE [LARGE SCALE GENOMIC DNA]</scope>
    <source>
        <strain evidence="8 9">YMTK-2</strain>
    </source>
</reference>
<keyword evidence="5 6" id="KW-0067">ATP-binding</keyword>
<keyword evidence="3 6" id="KW-0547">Nucleotide-binding</keyword>
<protein>
    <recommendedName>
        <fullName evidence="1">non-specific serine/threonine protein kinase</fullName>
        <ecNumber evidence="1">2.7.11.1</ecNumber>
    </recommendedName>
</protein>
<sequence length="128" mass="14709">MGHYSENDIVAKNYRIDRSVGRGAFGEVYLATHTGLNGKRAIKVLFRDSVGLGSSDYEDYKNRFRQESQLMEWFNHPNIIRIYDFQEENDTLFLIMEYAAGGKSQTAIGKGQKNRRVNCLPGSCEDRY</sequence>
<evidence type="ECO:0000256" key="2">
    <source>
        <dbReference type="ARBA" id="ARBA00022679"/>
    </source>
</evidence>
<keyword evidence="2" id="KW-0808">Transferase</keyword>
<dbReference type="EMBL" id="LGCK01000014">
    <property type="protein sequence ID" value="KPL70279.1"/>
    <property type="molecule type" value="Genomic_DNA"/>
</dbReference>
<feature type="binding site" evidence="6">
    <location>
        <position position="43"/>
    </location>
    <ligand>
        <name>ATP</name>
        <dbReference type="ChEBI" id="CHEBI:30616"/>
    </ligand>
</feature>
<feature type="domain" description="Protein kinase" evidence="7">
    <location>
        <begin position="14"/>
        <end position="128"/>
    </location>
</feature>
<dbReference type="FunFam" id="3.30.200.20:FF:000042">
    <property type="entry name" value="Aurora kinase A"/>
    <property type="match status" value="1"/>
</dbReference>
<evidence type="ECO:0000256" key="3">
    <source>
        <dbReference type="ARBA" id="ARBA00022741"/>
    </source>
</evidence>
<dbReference type="InterPro" id="IPR000719">
    <property type="entry name" value="Prot_kinase_dom"/>
</dbReference>
<dbReference type="InterPro" id="IPR017441">
    <property type="entry name" value="Protein_kinase_ATP_BS"/>
</dbReference>
<evidence type="ECO:0000256" key="5">
    <source>
        <dbReference type="ARBA" id="ARBA00022840"/>
    </source>
</evidence>
<evidence type="ECO:0000256" key="6">
    <source>
        <dbReference type="PROSITE-ProRule" id="PRU10141"/>
    </source>
</evidence>
<dbReference type="PROSITE" id="PS00107">
    <property type="entry name" value="PROTEIN_KINASE_ATP"/>
    <property type="match status" value="1"/>
</dbReference>
<dbReference type="RefSeq" id="WP_062422144.1">
    <property type="nucleotide sequence ID" value="NZ_BBYA01000010.1"/>
</dbReference>
<comment type="caution">
    <text evidence="8">The sequence shown here is derived from an EMBL/GenBank/DDBJ whole genome shotgun (WGS) entry which is preliminary data.</text>
</comment>
<dbReference type="InterPro" id="IPR011009">
    <property type="entry name" value="Kinase-like_dom_sf"/>
</dbReference>
<dbReference type="GO" id="GO:0005524">
    <property type="term" value="F:ATP binding"/>
    <property type="evidence" value="ECO:0007669"/>
    <property type="project" value="UniProtKB-UniRule"/>
</dbReference>
<name>A0A0P6WW81_9CHLR</name>
<gene>
    <name evidence="8" type="ORF">ADM99_14000</name>
</gene>
<dbReference type="Pfam" id="PF00069">
    <property type="entry name" value="Pkinase"/>
    <property type="match status" value="1"/>
</dbReference>
<dbReference type="OrthoDB" id="283104at2"/>
<dbReference type="Proteomes" id="UP000050430">
    <property type="component" value="Unassembled WGS sequence"/>
</dbReference>
<dbReference type="SUPFAM" id="SSF56112">
    <property type="entry name" value="Protein kinase-like (PK-like)"/>
    <property type="match status" value="1"/>
</dbReference>
<dbReference type="PANTHER" id="PTHR43289">
    <property type="entry name" value="MITOGEN-ACTIVATED PROTEIN KINASE KINASE KINASE 20-RELATED"/>
    <property type="match status" value="1"/>
</dbReference>
<evidence type="ECO:0000313" key="9">
    <source>
        <dbReference type="Proteomes" id="UP000050430"/>
    </source>
</evidence>
<proteinExistence type="predicted"/>
<dbReference type="Gene3D" id="3.30.200.20">
    <property type="entry name" value="Phosphorylase Kinase, domain 1"/>
    <property type="match status" value="1"/>
</dbReference>
<evidence type="ECO:0000256" key="1">
    <source>
        <dbReference type="ARBA" id="ARBA00012513"/>
    </source>
</evidence>
<keyword evidence="9" id="KW-1185">Reference proteome</keyword>
<organism evidence="8 9">
    <name type="scientific">Leptolinea tardivitalis</name>
    <dbReference type="NCBI Taxonomy" id="229920"/>
    <lineage>
        <taxon>Bacteria</taxon>
        <taxon>Bacillati</taxon>
        <taxon>Chloroflexota</taxon>
        <taxon>Anaerolineae</taxon>
        <taxon>Anaerolineales</taxon>
        <taxon>Anaerolineaceae</taxon>
        <taxon>Leptolinea</taxon>
    </lineage>
</organism>
<keyword evidence="4" id="KW-0418">Kinase</keyword>
<dbReference type="GO" id="GO:0004674">
    <property type="term" value="F:protein serine/threonine kinase activity"/>
    <property type="evidence" value="ECO:0007669"/>
    <property type="project" value="UniProtKB-EC"/>
</dbReference>
<evidence type="ECO:0000313" key="8">
    <source>
        <dbReference type="EMBL" id="KPL70279.1"/>
    </source>
</evidence>
<dbReference type="STRING" id="229920.ADM99_14000"/>